<dbReference type="EMBL" id="CP067420">
    <property type="protein sequence ID" value="QQP89781.1"/>
    <property type="molecule type" value="Genomic_DNA"/>
</dbReference>
<dbReference type="CDD" id="cd06423">
    <property type="entry name" value="CESA_like"/>
    <property type="match status" value="1"/>
</dbReference>
<dbReference type="InterPro" id="IPR029044">
    <property type="entry name" value="Nucleotide-diphossugar_trans"/>
</dbReference>
<evidence type="ECO:0000259" key="7">
    <source>
        <dbReference type="Pfam" id="PF00535"/>
    </source>
</evidence>
<keyword evidence="3" id="KW-0328">Glycosyltransferase</keyword>
<evidence type="ECO:0000313" key="8">
    <source>
        <dbReference type="EMBL" id="QQP89781.1"/>
    </source>
</evidence>
<keyword evidence="2" id="KW-1003">Cell membrane</keyword>
<dbReference type="SUPFAM" id="SSF53448">
    <property type="entry name" value="Nucleotide-diphospho-sugar transferases"/>
    <property type="match status" value="1"/>
</dbReference>
<feature type="domain" description="Glycosyltransferase 2-like" evidence="7">
    <location>
        <begin position="44"/>
        <end position="209"/>
    </location>
</feature>
<keyword evidence="5 6" id="KW-0472">Membrane</keyword>
<feature type="transmembrane region" description="Helical" evidence="6">
    <location>
        <begin position="6"/>
        <end position="26"/>
    </location>
</feature>
<dbReference type="Pfam" id="PF00535">
    <property type="entry name" value="Glycos_transf_2"/>
    <property type="match status" value="1"/>
</dbReference>
<dbReference type="RefSeq" id="WP_201076448.1">
    <property type="nucleotide sequence ID" value="NZ_CP067420.1"/>
</dbReference>
<dbReference type="PANTHER" id="PTHR43646">
    <property type="entry name" value="GLYCOSYLTRANSFERASE"/>
    <property type="match status" value="1"/>
</dbReference>
<protein>
    <submittedName>
        <fullName evidence="8">Glycosyltransferase</fullName>
    </submittedName>
</protein>
<keyword evidence="9" id="KW-1185">Reference proteome</keyword>
<keyword evidence="6" id="KW-1133">Transmembrane helix</keyword>
<dbReference type="PANTHER" id="PTHR43646:SF2">
    <property type="entry name" value="GLYCOSYLTRANSFERASE 2-LIKE DOMAIN-CONTAINING PROTEIN"/>
    <property type="match status" value="1"/>
</dbReference>
<keyword evidence="6" id="KW-0812">Transmembrane</keyword>
<evidence type="ECO:0000256" key="4">
    <source>
        <dbReference type="ARBA" id="ARBA00022679"/>
    </source>
</evidence>
<accession>A0ABX7B610</accession>
<reference evidence="8" key="1">
    <citation type="submission" date="2021-02" db="EMBL/GenBank/DDBJ databases">
        <title>Skermanella TT6 skin isolate.</title>
        <authorList>
            <person name="Lee K."/>
            <person name="Ganzorig M."/>
        </authorList>
    </citation>
    <scope>NUCLEOTIDE SEQUENCE</scope>
    <source>
        <strain evidence="8">TT6</strain>
    </source>
</reference>
<comment type="subcellular location">
    <subcellularLocation>
        <location evidence="1">Cell membrane</location>
    </subcellularLocation>
</comment>
<evidence type="ECO:0000256" key="1">
    <source>
        <dbReference type="ARBA" id="ARBA00004236"/>
    </source>
</evidence>
<dbReference type="InterPro" id="IPR001173">
    <property type="entry name" value="Glyco_trans_2-like"/>
</dbReference>
<dbReference type="Proteomes" id="UP000595197">
    <property type="component" value="Chromosome"/>
</dbReference>
<evidence type="ECO:0000256" key="3">
    <source>
        <dbReference type="ARBA" id="ARBA00022676"/>
    </source>
</evidence>
<feature type="transmembrane region" description="Helical" evidence="6">
    <location>
        <begin position="283"/>
        <end position="305"/>
    </location>
</feature>
<keyword evidence="4" id="KW-0808">Transferase</keyword>
<organism evidence="8 9">
    <name type="scientific">Skermanella cutis</name>
    <dbReference type="NCBI Taxonomy" id="2775420"/>
    <lineage>
        <taxon>Bacteria</taxon>
        <taxon>Pseudomonadati</taxon>
        <taxon>Pseudomonadota</taxon>
        <taxon>Alphaproteobacteria</taxon>
        <taxon>Rhodospirillales</taxon>
        <taxon>Azospirillaceae</taxon>
        <taxon>Skermanella</taxon>
    </lineage>
</organism>
<dbReference type="Gene3D" id="3.90.550.10">
    <property type="entry name" value="Spore Coat Polysaccharide Biosynthesis Protein SpsA, Chain A"/>
    <property type="match status" value="1"/>
</dbReference>
<gene>
    <name evidence="8" type="ORF">IGS68_00365</name>
</gene>
<evidence type="ECO:0000256" key="2">
    <source>
        <dbReference type="ARBA" id="ARBA00022475"/>
    </source>
</evidence>
<evidence type="ECO:0000256" key="5">
    <source>
        <dbReference type="ARBA" id="ARBA00023136"/>
    </source>
</evidence>
<feature type="transmembrane region" description="Helical" evidence="6">
    <location>
        <begin position="312"/>
        <end position="331"/>
    </location>
</feature>
<name>A0ABX7B610_9PROT</name>
<sequence length="379" mass="40560">MENFAWVCAWLAMIPAVMTVWNLLLYRPPPKSGQAPGGGRAGVSVLIPARNEADKIEASVRAALASAGVDLEVVVLDDHSTDGTADVVRAIGDPRVRVEQAPALPAGWSGKQHACWHLAKLARYPLLVFVDADVRLAPDGLARMAAFMAKHPAAGLASGFPRQETGTWPERLVIPMIHFLLLGYLPFIGMRLSGAPGLGAGCGQLFIARADAYARAGGHAEIKQSLHDGIKLPRAFRRAGIHTELFDADEIATCRMYRSGTEVWQGFTKNATEGMATPVGLPVWTALLAGGHILPFLLLPGLLLFDGPPEALFPACVGIAVALGTRLALAFRFEQSIASAFLHPVGVTIMLAIQWSALWTSLRGRPSTWRGRAYPTGES</sequence>
<evidence type="ECO:0000256" key="6">
    <source>
        <dbReference type="SAM" id="Phobius"/>
    </source>
</evidence>
<evidence type="ECO:0000313" key="9">
    <source>
        <dbReference type="Proteomes" id="UP000595197"/>
    </source>
</evidence>
<feature type="transmembrane region" description="Helical" evidence="6">
    <location>
        <begin position="337"/>
        <end position="362"/>
    </location>
</feature>
<proteinExistence type="predicted"/>